<dbReference type="Gene3D" id="1.25.40.10">
    <property type="entry name" value="Tetratricopeptide repeat domain"/>
    <property type="match status" value="1"/>
</dbReference>
<name>A0A853BMJ3_9ACTN</name>
<dbReference type="SUPFAM" id="SSF48452">
    <property type="entry name" value="TPR-like"/>
    <property type="match status" value="1"/>
</dbReference>
<reference evidence="1 2" key="1">
    <citation type="submission" date="2020-07" db="EMBL/GenBank/DDBJ databases">
        <title>Sequencing the genomes of 1000 actinobacteria strains.</title>
        <authorList>
            <person name="Klenk H.-P."/>
        </authorList>
    </citation>
    <scope>NUCLEOTIDE SEQUENCE [LARGE SCALE GENOMIC DNA]</scope>
    <source>
        <strain evidence="1 2">DSM 45927</strain>
    </source>
</reference>
<proteinExistence type="predicted"/>
<keyword evidence="2" id="KW-1185">Reference proteome</keyword>
<organism evidence="1 2">
    <name type="scientific">Streptomonospora nanhaiensis</name>
    <dbReference type="NCBI Taxonomy" id="1323731"/>
    <lineage>
        <taxon>Bacteria</taxon>
        <taxon>Bacillati</taxon>
        <taxon>Actinomycetota</taxon>
        <taxon>Actinomycetes</taxon>
        <taxon>Streptosporangiales</taxon>
        <taxon>Nocardiopsidaceae</taxon>
        <taxon>Streptomonospora</taxon>
    </lineage>
</organism>
<protein>
    <submittedName>
        <fullName evidence="1">Tetratricopeptide (TPR) repeat protein</fullName>
    </submittedName>
</protein>
<accession>A0A853BMJ3</accession>
<dbReference type="Proteomes" id="UP000575985">
    <property type="component" value="Unassembled WGS sequence"/>
</dbReference>
<evidence type="ECO:0000313" key="1">
    <source>
        <dbReference type="EMBL" id="NYI95925.1"/>
    </source>
</evidence>
<comment type="caution">
    <text evidence="1">The sequence shown here is derived from an EMBL/GenBank/DDBJ whole genome shotgun (WGS) entry which is preliminary data.</text>
</comment>
<dbReference type="AlphaFoldDB" id="A0A853BMJ3"/>
<evidence type="ECO:0000313" key="2">
    <source>
        <dbReference type="Proteomes" id="UP000575985"/>
    </source>
</evidence>
<dbReference type="RefSeq" id="WP_218901909.1">
    <property type="nucleotide sequence ID" value="NZ_JACCFO010000001.1"/>
</dbReference>
<dbReference type="InterPro" id="IPR011990">
    <property type="entry name" value="TPR-like_helical_dom_sf"/>
</dbReference>
<dbReference type="EMBL" id="JACCFO010000001">
    <property type="protein sequence ID" value="NYI95925.1"/>
    <property type="molecule type" value="Genomic_DNA"/>
</dbReference>
<gene>
    <name evidence="1" type="ORF">HNR12_002202</name>
</gene>
<sequence>MVKVGGNGHLAALMRQAGFLKDDGSVGAKVFARAVSRHGNRSYTHTYVKRWLDGVVPRDPATRQAIATALEERLGRTVGQDELGFGGTEKLDPHLGLRYPDSPADSVAAVTQLWQADHDRAYVLRAAPVHVGAWNEAALSWLVATRSGVANGTGSRRVGESDITGIRSTVDMFDQLDGRHGGGHARRSLIEFLRSDLAVLLRGSYSDEVGKKLFRVASEAVLLGAWMTYDAGVHGLAQRYFIQALKLAEATGENLRAASILDAMSHQATFLGNFREAANLARTARMGTEAAGSPSAQAHFYAMEARALARLGERADCDRAMAAAVREFERRDPDNDPADWFGYFDDAELAAELGHCNRDLGRPVDASAYAEQSLGGNGYLRSDFFATMVLADSYLDQGEAEEACRVALTGLEIGENLKSARCRVYVDEFRQRLKRVGDSPVVRDFAEQARTARLWKAENTG</sequence>